<proteinExistence type="predicted"/>
<evidence type="ECO:0000313" key="2">
    <source>
        <dbReference type="Proteomes" id="UP000199199"/>
    </source>
</evidence>
<reference evidence="2" key="1">
    <citation type="submission" date="2016-10" db="EMBL/GenBank/DDBJ databases">
        <authorList>
            <person name="Varghese N."/>
            <person name="Submissions S."/>
        </authorList>
    </citation>
    <scope>NUCLEOTIDE SEQUENCE [LARGE SCALE GENOMIC DNA]</scope>
    <source>
        <strain evidence="2">DSM 22427</strain>
    </source>
</reference>
<dbReference type="EMBL" id="FOZS01000002">
    <property type="protein sequence ID" value="SFS66631.1"/>
    <property type="molecule type" value="Genomic_DNA"/>
</dbReference>
<dbReference type="Proteomes" id="UP000199199">
    <property type="component" value="Unassembled WGS sequence"/>
</dbReference>
<dbReference type="AlphaFoldDB" id="A0A1I6RPH9"/>
<organism evidence="1 2">
    <name type="scientific">Halostagnicola kamekurae</name>
    <dbReference type="NCBI Taxonomy" id="619731"/>
    <lineage>
        <taxon>Archaea</taxon>
        <taxon>Methanobacteriati</taxon>
        <taxon>Methanobacteriota</taxon>
        <taxon>Stenosarchaea group</taxon>
        <taxon>Halobacteria</taxon>
        <taxon>Halobacteriales</taxon>
        <taxon>Natrialbaceae</taxon>
        <taxon>Halostagnicola</taxon>
    </lineage>
</organism>
<sequence>MFPKNAFMDKYFLLYIIFPTSGVYSGPDYRMRSKAAAHHFSLERKRSMTPSYLELS</sequence>
<keyword evidence="2" id="KW-1185">Reference proteome</keyword>
<gene>
    <name evidence="1" type="ORF">SAMN04488556_1970</name>
</gene>
<protein>
    <submittedName>
        <fullName evidence="1">Uncharacterized protein</fullName>
    </submittedName>
</protein>
<accession>A0A1I6RPH9</accession>
<evidence type="ECO:0000313" key="1">
    <source>
        <dbReference type="EMBL" id="SFS66631.1"/>
    </source>
</evidence>
<name>A0A1I6RPH9_9EURY</name>